<reference evidence="1 2" key="1">
    <citation type="submission" date="2020-04" db="EMBL/GenBank/DDBJ databases">
        <authorList>
            <person name="Wallbank WR R."/>
            <person name="Pardo Diaz C."/>
            <person name="Kozak K."/>
            <person name="Martin S."/>
            <person name="Jiggins C."/>
            <person name="Moest M."/>
            <person name="Warren A I."/>
            <person name="Byers J.R.P. K."/>
            <person name="Montejo-Kovacevich G."/>
            <person name="Yen C E."/>
        </authorList>
    </citation>
    <scope>NUCLEOTIDE SEQUENCE [LARGE SCALE GENOMIC DNA]</scope>
</reference>
<dbReference type="AlphaFoldDB" id="A0A8S1B1W9"/>
<proteinExistence type="predicted"/>
<dbReference type="Proteomes" id="UP000494106">
    <property type="component" value="Unassembled WGS sequence"/>
</dbReference>
<evidence type="ECO:0000313" key="2">
    <source>
        <dbReference type="Proteomes" id="UP000494106"/>
    </source>
</evidence>
<dbReference type="EMBL" id="CADEBC010000553">
    <property type="protein sequence ID" value="CAB3252172.1"/>
    <property type="molecule type" value="Genomic_DNA"/>
</dbReference>
<dbReference type="OrthoDB" id="7326688at2759"/>
<sequence>MILKILTIYVFYMFTEFDAKYSMYHKPVWQGTPVPSYGTYEPIAPEPLYDEDFTRQENYQHLLNMSMEIIKDVYVKERHLVKVQRKYKADVKYKLGSMVAGTVEKFTKMAKIFRFYVRPLIYDVSSANERLHTHATISMIQGYQVMQGEYNELRIESELYFDFIGNNEKAEKENEETTAVTPPSIETIQEHIDVDNWESLSEAEQLAKIEEMKASLGADGGGFARRRMARGFKRSKLRFTPDAAQEEYKRSLRYQAWAKKWNGFNPKTEGIEISKPLAKLGRNMSKFLNVNPF</sequence>
<evidence type="ECO:0000313" key="1">
    <source>
        <dbReference type="EMBL" id="CAB3252172.1"/>
    </source>
</evidence>
<protein>
    <submittedName>
        <fullName evidence="1">Uncharacterized protein</fullName>
    </submittedName>
</protein>
<organism evidence="1 2">
    <name type="scientific">Arctia plantaginis</name>
    <name type="common">Wood tiger moth</name>
    <name type="synonym">Phalaena plantaginis</name>
    <dbReference type="NCBI Taxonomy" id="874455"/>
    <lineage>
        <taxon>Eukaryota</taxon>
        <taxon>Metazoa</taxon>
        <taxon>Ecdysozoa</taxon>
        <taxon>Arthropoda</taxon>
        <taxon>Hexapoda</taxon>
        <taxon>Insecta</taxon>
        <taxon>Pterygota</taxon>
        <taxon>Neoptera</taxon>
        <taxon>Endopterygota</taxon>
        <taxon>Lepidoptera</taxon>
        <taxon>Glossata</taxon>
        <taxon>Ditrysia</taxon>
        <taxon>Noctuoidea</taxon>
        <taxon>Erebidae</taxon>
        <taxon>Arctiinae</taxon>
        <taxon>Arctia</taxon>
    </lineage>
</organism>
<name>A0A8S1B1W9_ARCPL</name>
<keyword evidence="2" id="KW-1185">Reference proteome</keyword>
<gene>
    <name evidence="1" type="ORF">APLA_LOCUS13329</name>
</gene>
<comment type="caution">
    <text evidence="1">The sequence shown here is derived from an EMBL/GenBank/DDBJ whole genome shotgun (WGS) entry which is preliminary data.</text>
</comment>
<accession>A0A8S1B1W9</accession>